<comment type="caution">
    <text evidence="1">The sequence shown here is derived from an EMBL/GenBank/DDBJ whole genome shotgun (WGS) entry which is preliminary data.</text>
</comment>
<protein>
    <submittedName>
        <fullName evidence="1">Uncharacterized protein</fullName>
    </submittedName>
</protein>
<dbReference type="RefSeq" id="WP_113875039.1">
    <property type="nucleotide sequence ID" value="NZ_QNRF01000006.1"/>
</dbReference>
<proteinExistence type="predicted"/>
<accession>A0A366CX21</accession>
<organism evidence="1 2">
    <name type="scientific">Marinomonas aquiplantarum</name>
    <dbReference type="NCBI Taxonomy" id="491951"/>
    <lineage>
        <taxon>Bacteria</taxon>
        <taxon>Pseudomonadati</taxon>
        <taxon>Pseudomonadota</taxon>
        <taxon>Gammaproteobacteria</taxon>
        <taxon>Oceanospirillales</taxon>
        <taxon>Oceanospirillaceae</taxon>
        <taxon>Marinomonas</taxon>
    </lineage>
</organism>
<dbReference type="OrthoDB" id="1495082at2"/>
<reference evidence="1 2" key="1">
    <citation type="submission" date="2018-06" db="EMBL/GenBank/DDBJ databases">
        <title>Genomic Encyclopedia of Type Strains, Phase III (KMG-III): the genomes of soil and plant-associated and newly described type strains.</title>
        <authorList>
            <person name="Whitman W."/>
        </authorList>
    </citation>
    <scope>NUCLEOTIDE SEQUENCE [LARGE SCALE GENOMIC DNA]</scope>
    <source>
        <strain evidence="1 2">CECT 7732</strain>
    </source>
</reference>
<sequence>MTYTRNNLPSSYQPYEKLTICSNSLIGGGHLVELAGALPLIIGYGEKPQVWLQAFSNPEKMEFVSVVENSVSKFPAVEVKEIEGSIIITIQGKQVLKVRNVSNREAVVENMDLRPIGLNLYGDANNMNMPNGSFSGNSMSGGGVLLGFGG</sequence>
<dbReference type="AlphaFoldDB" id="A0A366CX21"/>
<evidence type="ECO:0000313" key="2">
    <source>
        <dbReference type="Proteomes" id="UP000252086"/>
    </source>
</evidence>
<evidence type="ECO:0000313" key="1">
    <source>
        <dbReference type="EMBL" id="RBO82381.1"/>
    </source>
</evidence>
<keyword evidence="2" id="KW-1185">Reference proteome</keyword>
<dbReference type="EMBL" id="QNRF01000006">
    <property type="protein sequence ID" value="RBO82381.1"/>
    <property type="molecule type" value="Genomic_DNA"/>
</dbReference>
<gene>
    <name evidence="1" type="ORF">DFP76_106209</name>
</gene>
<dbReference type="Proteomes" id="UP000252086">
    <property type="component" value="Unassembled WGS sequence"/>
</dbReference>
<name>A0A366CX21_9GAMM</name>